<dbReference type="InterPro" id="IPR000719">
    <property type="entry name" value="Prot_kinase_dom"/>
</dbReference>
<dbReference type="InterPro" id="IPR011009">
    <property type="entry name" value="Kinase-like_dom_sf"/>
</dbReference>
<dbReference type="GO" id="GO:0004674">
    <property type="term" value="F:protein serine/threonine kinase activity"/>
    <property type="evidence" value="ECO:0007669"/>
    <property type="project" value="TreeGrafter"/>
</dbReference>
<dbReference type="Proteomes" id="UP000266673">
    <property type="component" value="Unassembled WGS sequence"/>
</dbReference>
<dbReference type="GO" id="GO:0005524">
    <property type="term" value="F:ATP binding"/>
    <property type="evidence" value="ECO:0007669"/>
    <property type="project" value="InterPro"/>
</dbReference>
<dbReference type="OrthoDB" id="2424630at2759"/>
<organism evidence="2 3">
    <name type="scientific">Gigaspora rosea</name>
    <dbReference type="NCBI Taxonomy" id="44941"/>
    <lineage>
        <taxon>Eukaryota</taxon>
        <taxon>Fungi</taxon>
        <taxon>Fungi incertae sedis</taxon>
        <taxon>Mucoromycota</taxon>
        <taxon>Glomeromycotina</taxon>
        <taxon>Glomeromycetes</taxon>
        <taxon>Diversisporales</taxon>
        <taxon>Gigasporaceae</taxon>
        <taxon>Gigaspora</taxon>
    </lineage>
</organism>
<keyword evidence="2" id="KW-0418">Kinase</keyword>
<feature type="domain" description="Protein kinase" evidence="1">
    <location>
        <begin position="1"/>
        <end position="245"/>
    </location>
</feature>
<dbReference type="PROSITE" id="PS50011">
    <property type="entry name" value="PROTEIN_KINASE_DOM"/>
    <property type="match status" value="1"/>
</dbReference>
<protein>
    <submittedName>
        <fullName evidence="2">Kinase-like domain-containing protein</fullName>
    </submittedName>
</protein>
<gene>
    <name evidence="2" type="ORF">C2G38_2209701</name>
</gene>
<evidence type="ECO:0000313" key="2">
    <source>
        <dbReference type="EMBL" id="RIB09133.1"/>
    </source>
</evidence>
<dbReference type="SUPFAM" id="SSF56112">
    <property type="entry name" value="Protein kinase-like (PK-like)"/>
    <property type="match status" value="1"/>
</dbReference>
<proteinExistence type="predicted"/>
<reference evidence="2 3" key="1">
    <citation type="submission" date="2018-06" db="EMBL/GenBank/DDBJ databases">
        <title>Comparative genomics reveals the genomic features of Rhizophagus irregularis, R. cerebriforme, R. diaphanum and Gigaspora rosea, and their symbiotic lifestyle signature.</title>
        <authorList>
            <person name="Morin E."/>
            <person name="San Clemente H."/>
            <person name="Chen E.C.H."/>
            <person name="De La Providencia I."/>
            <person name="Hainaut M."/>
            <person name="Kuo A."/>
            <person name="Kohler A."/>
            <person name="Murat C."/>
            <person name="Tang N."/>
            <person name="Roy S."/>
            <person name="Loubradou J."/>
            <person name="Henrissat B."/>
            <person name="Grigoriev I.V."/>
            <person name="Corradi N."/>
            <person name="Roux C."/>
            <person name="Martin F.M."/>
        </authorList>
    </citation>
    <scope>NUCLEOTIDE SEQUENCE [LARGE SCALE GENOMIC DNA]</scope>
    <source>
        <strain evidence="2 3">DAOM 194757</strain>
    </source>
</reference>
<accession>A0A397UP27</accession>
<dbReference type="Gene3D" id="1.10.510.10">
    <property type="entry name" value="Transferase(Phosphotransferase) domain 1"/>
    <property type="match status" value="1"/>
</dbReference>
<evidence type="ECO:0000313" key="3">
    <source>
        <dbReference type="Proteomes" id="UP000266673"/>
    </source>
</evidence>
<sequence length="343" mass="39385">METHLASPELGGNSEDLQRHYQKKVGGGIGMNLIRAGGFVAKSVSEVEWDTEDNGRQLVRGGKLHQYMRIKFKKLKWKDKLLRLTEISKELIQIHEAGYIHCDFHSGNILQHKEELWLEKIIKSYITDLGSSRNNKESTLKKGICGVLPYIAPEILLGKKFTQAADIYGFGVIMAEITTGIPPFDGYLFNNDLAIKICGGLRPDFAPGTPNCYIKLAKLCMNSDPQKRPTAKMLFDEFSKWYDFMNEQDTDDEVDTFDEYDESDESNELDERSEISNKFWEADEIIQQQPITTQKNLDSVYTSQFVDVDKIFQRFSEEVKSGNIADKYAFEILSRFYRYLMAN</sequence>
<dbReference type="PANTHER" id="PTHR44329:SF214">
    <property type="entry name" value="PROTEIN KINASE DOMAIN-CONTAINING PROTEIN"/>
    <property type="match status" value="1"/>
</dbReference>
<dbReference type="PANTHER" id="PTHR44329">
    <property type="entry name" value="SERINE/THREONINE-PROTEIN KINASE TNNI3K-RELATED"/>
    <property type="match status" value="1"/>
</dbReference>
<dbReference type="InterPro" id="IPR051681">
    <property type="entry name" value="Ser/Thr_Kinases-Pseudokinases"/>
</dbReference>
<dbReference type="AlphaFoldDB" id="A0A397UP27"/>
<comment type="caution">
    <text evidence="2">The sequence shown here is derived from an EMBL/GenBank/DDBJ whole genome shotgun (WGS) entry which is preliminary data.</text>
</comment>
<dbReference type="EMBL" id="QKWP01001412">
    <property type="protein sequence ID" value="RIB09133.1"/>
    <property type="molecule type" value="Genomic_DNA"/>
</dbReference>
<keyword evidence="3" id="KW-1185">Reference proteome</keyword>
<dbReference type="STRING" id="44941.A0A397UP27"/>
<keyword evidence="2" id="KW-0808">Transferase</keyword>
<name>A0A397UP27_9GLOM</name>
<evidence type="ECO:0000259" key="1">
    <source>
        <dbReference type="PROSITE" id="PS50011"/>
    </source>
</evidence>
<dbReference type="InterPro" id="IPR001245">
    <property type="entry name" value="Ser-Thr/Tyr_kinase_cat_dom"/>
</dbReference>
<dbReference type="Pfam" id="PF07714">
    <property type="entry name" value="PK_Tyr_Ser-Thr"/>
    <property type="match status" value="1"/>
</dbReference>